<sequence length="205" mass="21889">MTNPGTVLRIPHLQDSLVYVALFQSVKNSSFLRQQLIEGNTTYEYAFLDASTILSTTHVLAACFRAINDATANRLRTRNVHSEIVFALSPNNNIAESFRRFGVADETTSLLAIKVIPTTGTAAGDSSATDAIATHLRGAVEGEPAPFTDEAFAGLSDVTRIRKLYKAPAPGSSRKKTGVNGTSSSLQELKSLESIIIGSMAIKGS</sequence>
<dbReference type="SUPFAM" id="SSF143870">
    <property type="entry name" value="PF0523-like"/>
    <property type="match status" value="1"/>
</dbReference>
<evidence type="ECO:0000256" key="8">
    <source>
        <dbReference type="RuleBase" id="RU004398"/>
    </source>
</evidence>
<dbReference type="InterPro" id="IPR013926">
    <property type="entry name" value="CGI121/TPRKB"/>
</dbReference>
<evidence type="ECO:0000256" key="3">
    <source>
        <dbReference type="ARBA" id="ARBA00015316"/>
    </source>
</evidence>
<comment type="function">
    <text evidence="7">Component of the EKC/KEOPS complex that is required for the formation of a threonylcarbamoyl group on adenosine at position 37 (t(6)A37) in tRNAs that read codons beginning with adenine. The complex is probably involved in the transfer of the threonylcarbamoyl moiety of threonylcarbamoyl-AMP (TC-AMP) to the N6 group of A37. CGI121 acts as an allosteric effector that regulates the t(6)A activity of the complex. The EKC/KEOPS complex also promotes both telomere uncapping and telomere elongation. The complex is required for efficient recruitment of transcriptional coactivators. CGI121 is not required for tRNA modification.</text>
</comment>
<evidence type="ECO:0000256" key="7">
    <source>
        <dbReference type="ARBA" id="ARBA00025043"/>
    </source>
</evidence>
<protein>
    <recommendedName>
        <fullName evidence="4">EKC/KEOPS complex subunit CGI121</fullName>
    </recommendedName>
    <alternativeName>
        <fullName evidence="3">EKC/KEOPS complex subunit cgi121</fullName>
    </alternativeName>
</protein>
<dbReference type="Gene3D" id="3.30.2380.10">
    <property type="entry name" value="CGI121/TPRKB"/>
    <property type="match status" value="1"/>
</dbReference>
<organism evidence="9 10">
    <name type="scientific">Microthyrium microscopicum</name>
    <dbReference type="NCBI Taxonomy" id="703497"/>
    <lineage>
        <taxon>Eukaryota</taxon>
        <taxon>Fungi</taxon>
        <taxon>Dikarya</taxon>
        <taxon>Ascomycota</taxon>
        <taxon>Pezizomycotina</taxon>
        <taxon>Dothideomycetes</taxon>
        <taxon>Dothideomycetes incertae sedis</taxon>
        <taxon>Microthyriales</taxon>
        <taxon>Microthyriaceae</taxon>
        <taxon>Microthyrium</taxon>
    </lineage>
</organism>
<evidence type="ECO:0000313" key="10">
    <source>
        <dbReference type="Proteomes" id="UP000799302"/>
    </source>
</evidence>
<proteinExistence type="inferred from homology"/>
<name>A0A6A6U4G5_9PEZI</name>
<keyword evidence="5" id="KW-0819">tRNA processing</keyword>
<comment type="similarity">
    <text evidence="2 8">Belongs to the CGI121/TPRKB family.</text>
</comment>
<evidence type="ECO:0000256" key="6">
    <source>
        <dbReference type="ARBA" id="ARBA00023242"/>
    </source>
</evidence>
<dbReference type="Pfam" id="PF08617">
    <property type="entry name" value="CGI-121"/>
    <property type="match status" value="1"/>
</dbReference>
<evidence type="ECO:0000256" key="1">
    <source>
        <dbReference type="ARBA" id="ARBA00004123"/>
    </source>
</evidence>
<dbReference type="AlphaFoldDB" id="A0A6A6U4G5"/>
<dbReference type="GO" id="GO:0005634">
    <property type="term" value="C:nucleus"/>
    <property type="evidence" value="ECO:0007669"/>
    <property type="project" value="UniProtKB-SubCell"/>
</dbReference>
<reference evidence="9" key="1">
    <citation type="journal article" date="2020" name="Stud. Mycol.">
        <title>101 Dothideomycetes genomes: a test case for predicting lifestyles and emergence of pathogens.</title>
        <authorList>
            <person name="Haridas S."/>
            <person name="Albert R."/>
            <person name="Binder M."/>
            <person name="Bloem J."/>
            <person name="Labutti K."/>
            <person name="Salamov A."/>
            <person name="Andreopoulos B."/>
            <person name="Baker S."/>
            <person name="Barry K."/>
            <person name="Bills G."/>
            <person name="Bluhm B."/>
            <person name="Cannon C."/>
            <person name="Castanera R."/>
            <person name="Culley D."/>
            <person name="Daum C."/>
            <person name="Ezra D."/>
            <person name="Gonzalez J."/>
            <person name="Henrissat B."/>
            <person name="Kuo A."/>
            <person name="Liang C."/>
            <person name="Lipzen A."/>
            <person name="Lutzoni F."/>
            <person name="Magnuson J."/>
            <person name="Mondo S."/>
            <person name="Nolan M."/>
            <person name="Ohm R."/>
            <person name="Pangilinan J."/>
            <person name="Park H.-J."/>
            <person name="Ramirez L."/>
            <person name="Alfaro M."/>
            <person name="Sun H."/>
            <person name="Tritt A."/>
            <person name="Yoshinaga Y."/>
            <person name="Zwiers L.-H."/>
            <person name="Turgeon B."/>
            <person name="Goodwin S."/>
            <person name="Spatafora J."/>
            <person name="Crous P."/>
            <person name="Grigoriev I."/>
        </authorList>
    </citation>
    <scope>NUCLEOTIDE SEQUENCE</scope>
    <source>
        <strain evidence="9">CBS 115976</strain>
    </source>
</reference>
<accession>A0A6A6U4G5</accession>
<dbReference type="EMBL" id="MU004239">
    <property type="protein sequence ID" value="KAF2666471.1"/>
    <property type="molecule type" value="Genomic_DNA"/>
</dbReference>
<evidence type="ECO:0000256" key="4">
    <source>
        <dbReference type="ARBA" id="ARBA00016009"/>
    </source>
</evidence>
<evidence type="ECO:0000256" key="5">
    <source>
        <dbReference type="ARBA" id="ARBA00022694"/>
    </source>
</evidence>
<dbReference type="InterPro" id="IPR036504">
    <property type="entry name" value="CGI121/TPRKB_sf"/>
</dbReference>
<dbReference type="Proteomes" id="UP000799302">
    <property type="component" value="Unassembled WGS sequence"/>
</dbReference>
<dbReference type="PANTHER" id="PTHR15840:SF10">
    <property type="entry name" value="EKC_KEOPS COMPLEX SUBUNIT TPRKB"/>
    <property type="match status" value="1"/>
</dbReference>
<dbReference type="PANTHER" id="PTHR15840">
    <property type="entry name" value="CGI-121 FAMILY MEMBER"/>
    <property type="match status" value="1"/>
</dbReference>
<evidence type="ECO:0000313" key="9">
    <source>
        <dbReference type="EMBL" id="KAF2666471.1"/>
    </source>
</evidence>
<dbReference type="GO" id="GO:0005829">
    <property type="term" value="C:cytosol"/>
    <property type="evidence" value="ECO:0007669"/>
    <property type="project" value="TreeGrafter"/>
</dbReference>
<keyword evidence="6 8" id="KW-0539">Nucleus</keyword>
<comment type="subcellular location">
    <subcellularLocation>
        <location evidence="1">Nucleus</location>
    </subcellularLocation>
</comment>
<dbReference type="GO" id="GO:0002949">
    <property type="term" value="P:tRNA threonylcarbamoyladenosine modification"/>
    <property type="evidence" value="ECO:0007669"/>
    <property type="project" value="TreeGrafter"/>
</dbReference>
<keyword evidence="10" id="KW-1185">Reference proteome</keyword>
<dbReference type="OrthoDB" id="329139at2759"/>
<evidence type="ECO:0000256" key="2">
    <source>
        <dbReference type="ARBA" id="ARBA00005546"/>
    </source>
</evidence>
<dbReference type="GO" id="GO:0000408">
    <property type="term" value="C:EKC/KEOPS complex"/>
    <property type="evidence" value="ECO:0007669"/>
    <property type="project" value="TreeGrafter"/>
</dbReference>
<gene>
    <name evidence="9" type="ORF">BT63DRAFT_376585</name>
</gene>